<feature type="region of interest" description="Disordered" evidence="4">
    <location>
        <begin position="184"/>
        <end position="226"/>
    </location>
</feature>
<dbReference type="VEuPathDB" id="TriTrypDB:Lsey_0094_0270"/>
<dbReference type="PANTHER" id="PTHR22761:SF10">
    <property type="entry name" value="GH13992P"/>
    <property type="match status" value="1"/>
</dbReference>
<dbReference type="Proteomes" id="UP000038009">
    <property type="component" value="Unassembled WGS sequence"/>
</dbReference>
<dbReference type="InterPro" id="IPR005024">
    <property type="entry name" value="Snf7_fam"/>
</dbReference>
<dbReference type="GO" id="GO:0005771">
    <property type="term" value="C:multivesicular body"/>
    <property type="evidence" value="ECO:0007669"/>
    <property type="project" value="TreeGrafter"/>
</dbReference>
<evidence type="ECO:0000313" key="6">
    <source>
        <dbReference type="Proteomes" id="UP000038009"/>
    </source>
</evidence>
<dbReference type="Pfam" id="PF03357">
    <property type="entry name" value="Snf7"/>
    <property type="match status" value="1"/>
</dbReference>
<dbReference type="GO" id="GO:0009898">
    <property type="term" value="C:cytoplasmic side of plasma membrane"/>
    <property type="evidence" value="ECO:0007669"/>
    <property type="project" value="TreeGrafter"/>
</dbReference>
<evidence type="ECO:0000256" key="4">
    <source>
        <dbReference type="SAM" id="MobiDB-lite"/>
    </source>
</evidence>
<accession>A0A0N1I5W8</accession>
<reference evidence="5 6" key="1">
    <citation type="journal article" date="2015" name="PLoS Pathog.">
        <title>Leptomonas seymouri: Adaptations to the Dixenous Life Cycle Analyzed by Genome Sequencing, Transcriptome Profiling and Co-infection with Leishmania donovani.</title>
        <authorList>
            <person name="Kraeva N."/>
            <person name="Butenko A."/>
            <person name="Hlavacova J."/>
            <person name="Kostygov A."/>
            <person name="Myskova J."/>
            <person name="Grybchuk D."/>
            <person name="Lestinova T."/>
            <person name="Votypka J."/>
            <person name="Volf P."/>
            <person name="Opperdoes F."/>
            <person name="Flegontov P."/>
            <person name="Lukes J."/>
            <person name="Yurchenko V."/>
        </authorList>
    </citation>
    <scope>NUCLEOTIDE SEQUENCE [LARGE SCALE GENOMIC DNA]</scope>
    <source>
        <strain evidence="5 6">ATCC 30220</strain>
    </source>
</reference>
<keyword evidence="6" id="KW-1185">Reference proteome</keyword>
<protein>
    <recommendedName>
        <fullName evidence="7">Snf7-like protein</fullName>
    </recommendedName>
</protein>
<dbReference type="GO" id="GO:0000815">
    <property type="term" value="C:ESCRT III complex"/>
    <property type="evidence" value="ECO:0007669"/>
    <property type="project" value="TreeGrafter"/>
</dbReference>
<name>A0A0N1I5W8_LEPSE</name>
<evidence type="ECO:0008006" key="7">
    <source>
        <dbReference type="Google" id="ProtNLM"/>
    </source>
</evidence>
<dbReference type="GO" id="GO:0032511">
    <property type="term" value="P:late endosome to vacuole transport via multivesicular body sorting pathway"/>
    <property type="evidence" value="ECO:0007669"/>
    <property type="project" value="TreeGrafter"/>
</dbReference>
<dbReference type="Gene3D" id="1.10.287.1060">
    <property type="entry name" value="ESAT-6-like"/>
    <property type="match status" value="1"/>
</dbReference>
<dbReference type="AlphaFoldDB" id="A0A0N1I5W8"/>
<dbReference type="OMA" id="MKQIHGG"/>
<proteinExistence type="inferred from homology"/>
<comment type="subcellular location">
    <subcellularLocation>
        <location evidence="1">Endosome</location>
    </subcellularLocation>
</comment>
<evidence type="ECO:0000256" key="1">
    <source>
        <dbReference type="ARBA" id="ARBA00004177"/>
    </source>
</evidence>
<evidence type="ECO:0000313" key="5">
    <source>
        <dbReference type="EMBL" id="KPI87302.1"/>
    </source>
</evidence>
<dbReference type="OrthoDB" id="5592979at2759"/>
<comment type="caution">
    <text evidence="5">The sequence shown here is derived from an EMBL/GenBank/DDBJ whole genome shotgun (WGS) entry which is preliminary data.</text>
</comment>
<gene>
    <name evidence="5" type="ORF">ABL78_3639</name>
</gene>
<dbReference type="GO" id="GO:0006900">
    <property type="term" value="P:vesicle budding from membrane"/>
    <property type="evidence" value="ECO:0007669"/>
    <property type="project" value="TreeGrafter"/>
</dbReference>
<dbReference type="PANTHER" id="PTHR22761">
    <property type="entry name" value="CHARGED MULTIVESICULAR BODY PROTEIN"/>
    <property type="match status" value="1"/>
</dbReference>
<evidence type="ECO:0000256" key="2">
    <source>
        <dbReference type="ARBA" id="ARBA00006190"/>
    </source>
</evidence>
<feature type="region of interest" description="Disordered" evidence="4">
    <location>
        <begin position="1"/>
        <end position="33"/>
    </location>
</feature>
<comment type="similarity">
    <text evidence="2">Belongs to the SNF7 family.</text>
</comment>
<dbReference type="EMBL" id="LJSK01000094">
    <property type="protein sequence ID" value="KPI87302.1"/>
    <property type="molecule type" value="Genomic_DNA"/>
</dbReference>
<evidence type="ECO:0000256" key="3">
    <source>
        <dbReference type="ARBA" id="ARBA00022753"/>
    </source>
</evidence>
<sequence>MFNRLFGKEKQVQPNRSGGSGGNKSASKTMEEMDAAIDLLEKREAALEKRMEAELVKAKQFYAKKNTQGALQCMKRKKMYEEQLMNIGAQKQNLETLKFTVQNQTMNHEVLKAQVAAKDELKQANKKMNADKIEDNMDELMEEMDKANQVSEALRQPLDNNFVDEDELMNELEVELEGMDLEETPAAEVKLPDMPKVPSTKLPAKPTKTKAQEDEDALAALEAELA</sequence>
<feature type="compositionally biased region" description="Basic and acidic residues" evidence="4">
    <location>
        <begin position="1"/>
        <end position="11"/>
    </location>
</feature>
<keyword evidence="3" id="KW-0967">Endosome</keyword>
<dbReference type="Gene3D" id="6.10.250.1710">
    <property type="match status" value="1"/>
</dbReference>
<organism evidence="5 6">
    <name type="scientific">Leptomonas seymouri</name>
    <dbReference type="NCBI Taxonomy" id="5684"/>
    <lineage>
        <taxon>Eukaryota</taxon>
        <taxon>Discoba</taxon>
        <taxon>Euglenozoa</taxon>
        <taxon>Kinetoplastea</taxon>
        <taxon>Metakinetoplastina</taxon>
        <taxon>Trypanosomatida</taxon>
        <taxon>Trypanosomatidae</taxon>
        <taxon>Leishmaniinae</taxon>
        <taxon>Leptomonas</taxon>
    </lineage>
</organism>